<dbReference type="Proteomes" id="UP000326170">
    <property type="component" value="Plasmid unnamed1"/>
</dbReference>
<keyword evidence="3" id="KW-1185">Reference proteome</keyword>
<sequence length="94" mass="10749">MTDGGTEIFIKREPNEPVSQTIIRGIAEIERVPECNLSPLYNSVEPELLNRLMKHSQRHQSDLSIEFTYEGWTILVRGDKEIKITDGAFNCKNS</sequence>
<dbReference type="EMBL" id="CP045489">
    <property type="protein sequence ID" value="QFU84578.1"/>
    <property type="molecule type" value="Genomic_DNA"/>
</dbReference>
<keyword evidence="2" id="KW-0614">Plasmid</keyword>
<evidence type="ECO:0000313" key="3">
    <source>
        <dbReference type="Proteomes" id="UP000326170"/>
    </source>
</evidence>
<proteinExistence type="predicted"/>
<dbReference type="KEGG" id="nas:GCU68_18155"/>
<dbReference type="Pfam" id="PF18545">
    <property type="entry name" value="HalOD1"/>
    <property type="match status" value="1"/>
</dbReference>
<protein>
    <recommendedName>
        <fullName evidence="1">Halobacterial output domain-containing protein</fullName>
    </recommendedName>
</protein>
<geneLocation type="plasmid" evidence="2 3">
    <name>unnamed1</name>
</geneLocation>
<evidence type="ECO:0000259" key="1">
    <source>
        <dbReference type="Pfam" id="PF18545"/>
    </source>
</evidence>
<reference evidence="2 3" key="1">
    <citation type="journal article" date="2007" name="Int. J. Syst. Evol. Microbiol.">
        <title>Natronorubrum sulfidifaciens sp. nov., an extremely haloalkaliphilic archaeon isolated from Aiding salt lake in Xin-Jiang, China.</title>
        <authorList>
            <person name="Cui H.L."/>
            <person name="Tohty D."/>
            <person name="Liu H.C."/>
            <person name="Liu S.J."/>
            <person name="Oren A."/>
            <person name="Zhou P.J."/>
        </authorList>
    </citation>
    <scope>NUCLEOTIDE SEQUENCE [LARGE SCALE GENOMIC DNA]</scope>
    <source>
        <strain evidence="2 3">7-3</strain>
        <plasmid evidence="2">unnamed1</plasmid>
    </source>
</reference>
<dbReference type="InterPro" id="IPR040624">
    <property type="entry name" value="HalOD1"/>
</dbReference>
<evidence type="ECO:0000313" key="2">
    <source>
        <dbReference type="EMBL" id="QFU84578.1"/>
    </source>
</evidence>
<dbReference type="AlphaFoldDB" id="A0A5P9P8Z2"/>
<feature type="domain" description="Halobacterial output" evidence="1">
    <location>
        <begin position="15"/>
        <end position="85"/>
    </location>
</feature>
<accession>A0A5P9P8Z2</accession>
<gene>
    <name evidence="2" type="ORF">GCU68_18155</name>
</gene>
<name>A0A5P9P8Z2_9EURY</name>
<organism evidence="2 3">
    <name type="scientific">Natronorubrum aibiense</name>
    <dbReference type="NCBI Taxonomy" id="348826"/>
    <lineage>
        <taxon>Archaea</taxon>
        <taxon>Methanobacteriati</taxon>
        <taxon>Methanobacteriota</taxon>
        <taxon>Stenosarchaea group</taxon>
        <taxon>Halobacteria</taxon>
        <taxon>Halobacteriales</taxon>
        <taxon>Natrialbaceae</taxon>
        <taxon>Natronorubrum</taxon>
    </lineage>
</organism>